<dbReference type="InterPro" id="IPR028994">
    <property type="entry name" value="Integrin_alpha_N"/>
</dbReference>
<proteinExistence type="predicted"/>
<evidence type="ECO:0000313" key="3">
    <source>
        <dbReference type="Proteomes" id="UP001175000"/>
    </source>
</evidence>
<dbReference type="EMBL" id="JAULSU010000005">
    <property type="protein sequence ID" value="KAK0616380.1"/>
    <property type="molecule type" value="Genomic_DNA"/>
</dbReference>
<evidence type="ECO:0000313" key="2">
    <source>
        <dbReference type="EMBL" id="KAK0616380.1"/>
    </source>
</evidence>
<protein>
    <recommendedName>
        <fullName evidence="4">VCBS repeat-containing protein</fullName>
    </recommendedName>
</protein>
<dbReference type="SUPFAM" id="SSF69318">
    <property type="entry name" value="Integrin alpha N-terminal domain"/>
    <property type="match status" value="1"/>
</dbReference>
<feature type="region of interest" description="Disordered" evidence="1">
    <location>
        <begin position="251"/>
        <end position="272"/>
    </location>
</feature>
<sequence>MTPLHEAISADGIKTPKFSLVPAELLRDVPNLAPTAPDLDLVGDGFRRFVASDPASRAMGYYSATAQDSFAPFTAFQRTLNQPLEGQNVKHLNVDGDGRAELVLAGENVAYTGPPKLLFCNDSESIHLSDFSGDGLTDLVRIRNGQMGPRVYFNQSGNGLSNAMHIRSFPPANPAASVTVLGLHGDGTHSLVLYSPLPSDAHQPLKFIKLMPEKPHLLEKISQQPRLDHRHGSLRYADRRNFLPLLTTAAIAPTRPTQDDKNYNDPNPPTYP</sequence>
<organism evidence="2 3">
    <name type="scientific">Immersiella caudata</name>
    <dbReference type="NCBI Taxonomy" id="314043"/>
    <lineage>
        <taxon>Eukaryota</taxon>
        <taxon>Fungi</taxon>
        <taxon>Dikarya</taxon>
        <taxon>Ascomycota</taxon>
        <taxon>Pezizomycotina</taxon>
        <taxon>Sordariomycetes</taxon>
        <taxon>Sordariomycetidae</taxon>
        <taxon>Sordariales</taxon>
        <taxon>Lasiosphaeriaceae</taxon>
        <taxon>Immersiella</taxon>
    </lineage>
</organism>
<dbReference type="AlphaFoldDB" id="A0AA39WJC8"/>
<evidence type="ECO:0008006" key="4">
    <source>
        <dbReference type="Google" id="ProtNLM"/>
    </source>
</evidence>
<accession>A0AA39WJC8</accession>
<reference evidence="2" key="1">
    <citation type="submission" date="2023-06" db="EMBL/GenBank/DDBJ databases">
        <title>Genome-scale phylogeny and comparative genomics of the fungal order Sordariales.</title>
        <authorList>
            <consortium name="Lawrence Berkeley National Laboratory"/>
            <person name="Hensen N."/>
            <person name="Bonometti L."/>
            <person name="Westerberg I."/>
            <person name="Brannstrom I.O."/>
            <person name="Guillou S."/>
            <person name="Cros-Aarteil S."/>
            <person name="Calhoun S."/>
            <person name="Haridas S."/>
            <person name="Kuo A."/>
            <person name="Mondo S."/>
            <person name="Pangilinan J."/>
            <person name="Riley R."/>
            <person name="Labutti K."/>
            <person name="Andreopoulos B."/>
            <person name="Lipzen A."/>
            <person name="Chen C."/>
            <person name="Yanf M."/>
            <person name="Daum C."/>
            <person name="Ng V."/>
            <person name="Clum A."/>
            <person name="Steindorff A."/>
            <person name="Ohm R."/>
            <person name="Martin F."/>
            <person name="Silar P."/>
            <person name="Natvig D."/>
            <person name="Lalanne C."/>
            <person name="Gautier V."/>
            <person name="Ament-Velasquez S.L."/>
            <person name="Kruys A."/>
            <person name="Hutchinson M.I."/>
            <person name="Powell A.J."/>
            <person name="Barry K."/>
            <person name="Miller A.N."/>
            <person name="Grigoriev I.V."/>
            <person name="Debuchy R."/>
            <person name="Gladieux P."/>
            <person name="Thoren M.H."/>
            <person name="Johannesson H."/>
        </authorList>
    </citation>
    <scope>NUCLEOTIDE SEQUENCE</scope>
    <source>
        <strain evidence="2">CBS 606.72</strain>
    </source>
</reference>
<gene>
    <name evidence="2" type="ORF">B0T14DRAFT_497640</name>
</gene>
<keyword evidence="3" id="KW-1185">Reference proteome</keyword>
<dbReference type="Proteomes" id="UP001175000">
    <property type="component" value="Unassembled WGS sequence"/>
</dbReference>
<name>A0AA39WJC8_9PEZI</name>
<evidence type="ECO:0000256" key="1">
    <source>
        <dbReference type="SAM" id="MobiDB-lite"/>
    </source>
</evidence>
<comment type="caution">
    <text evidence="2">The sequence shown here is derived from an EMBL/GenBank/DDBJ whole genome shotgun (WGS) entry which is preliminary data.</text>
</comment>